<keyword evidence="2" id="KW-1185">Reference proteome</keyword>
<dbReference type="EMBL" id="ABXJ01000155">
    <property type="protein sequence ID" value="EEA89290.1"/>
    <property type="molecule type" value="Genomic_DNA"/>
</dbReference>
<organism evidence="1 2">
    <name type="scientific">Collinsella stercoris DSM 13279</name>
    <dbReference type="NCBI Taxonomy" id="445975"/>
    <lineage>
        <taxon>Bacteria</taxon>
        <taxon>Bacillati</taxon>
        <taxon>Actinomycetota</taxon>
        <taxon>Coriobacteriia</taxon>
        <taxon>Coriobacteriales</taxon>
        <taxon>Coriobacteriaceae</taxon>
        <taxon>Collinsella</taxon>
    </lineage>
</organism>
<accession>B6GEK3</accession>
<sequence length="57" mass="6499">MGTGQHDENMYTVFINERGRIINGSRKGWRGSGKLTLAEFRWHSDGDGVERMVSKMV</sequence>
<evidence type="ECO:0000313" key="1">
    <source>
        <dbReference type="EMBL" id="EEA89290.1"/>
    </source>
</evidence>
<proteinExistence type="predicted"/>
<dbReference type="AlphaFoldDB" id="B6GEK3"/>
<dbReference type="Proteomes" id="UP000003560">
    <property type="component" value="Unassembled WGS sequence"/>
</dbReference>
<evidence type="ECO:0000313" key="2">
    <source>
        <dbReference type="Proteomes" id="UP000003560"/>
    </source>
</evidence>
<reference evidence="1 2" key="2">
    <citation type="submission" date="2008-10" db="EMBL/GenBank/DDBJ databases">
        <authorList>
            <person name="Fulton L."/>
            <person name="Clifton S."/>
            <person name="Fulton B."/>
            <person name="Xu J."/>
            <person name="Minx P."/>
            <person name="Pepin K.H."/>
            <person name="Johnson M."/>
            <person name="Thiruvilangam P."/>
            <person name="Bhonagiri V."/>
            <person name="Nash W.E."/>
            <person name="Mardis E.R."/>
            <person name="Wilson R.K."/>
        </authorList>
    </citation>
    <scope>NUCLEOTIDE SEQUENCE [LARGE SCALE GENOMIC DNA]</scope>
    <source>
        <strain evidence="1 2">DSM 13279</strain>
    </source>
</reference>
<protein>
    <submittedName>
        <fullName evidence="1">Uncharacterized protein</fullName>
    </submittedName>
</protein>
<dbReference type="HOGENOM" id="CLU_2988856_0_0_11"/>
<reference evidence="1 2" key="1">
    <citation type="submission" date="2008-10" db="EMBL/GenBank/DDBJ databases">
        <title>Draft genome sequence of Collinsella stercoris (DSM 13279).</title>
        <authorList>
            <person name="Sudarsanam P."/>
            <person name="Ley R."/>
            <person name="Guruge J."/>
            <person name="Turnbaugh P.J."/>
            <person name="Mahowald M."/>
            <person name="Liep D."/>
            <person name="Gordon J."/>
        </authorList>
    </citation>
    <scope>NUCLEOTIDE SEQUENCE [LARGE SCALE GENOMIC DNA]</scope>
    <source>
        <strain evidence="1 2">DSM 13279</strain>
    </source>
</reference>
<name>B6GEK3_9ACTN</name>
<comment type="caution">
    <text evidence="1">The sequence shown here is derived from an EMBL/GenBank/DDBJ whole genome shotgun (WGS) entry which is preliminary data.</text>
</comment>
<gene>
    <name evidence="1" type="ORF">COLSTE_02548</name>
</gene>